<dbReference type="InterPro" id="IPR020845">
    <property type="entry name" value="AMP-binding_CS"/>
</dbReference>
<evidence type="ECO:0000259" key="1">
    <source>
        <dbReference type="Pfam" id="PF00501"/>
    </source>
</evidence>
<sequence length="389" mass="42704">LWEQMTRLFPDHVALSDPLHGFGDDMTYSQASAAITRMAGFLQELGVQKGDKIALFSENSYRWSLVDSAILQAGAVDVVRGATAPVDELKFIYSDSGSKACVVENVELLEKLVKQAKLGTEVEPEFVVVMYPKDKSGETIKREAGLGSSSTRVVTVDEMLQSSSSYTPVSVEEEDTATLLYTSGTTGHPKGVVLTHGNLLHQMLENVYSPSLPLEPLPGDVFLCILPCWHIFERFAEYYSLVRGAKLVYSSVKTFKSDLLRHRPHILVAVPRLYENVFQGVQAKFAAGSSLQRMLVAFFTAVATKKMEAKRSLLNAAAIEPQDQPAFLQRSPAKKLLDQLVSMLTVFLLAPFAAIGDRLIWSKVREGLGGRIKCLISGGSKLPTALDNF</sequence>
<dbReference type="PROSITE" id="PS00455">
    <property type="entry name" value="AMP_BINDING"/>
    <property type="match status" value="1"/>
</dbReference>
<dbReference type="eggNOG" id="KOG1256">
    <property type="taxonomic scope" value="Eukaryota"/>
</dbReference>
<dbReference type="Gene3D" id="3.40.50.12780">
    <property type="entry name" value="N-terminal domain of ligase-like"/>
    <property type="match status" value="1"/>
</dbReference>
<dbReference type="PaxDb" id="55529-EKX43559"/>
<proteinExistence type="predicted"/>
<accession>L1J615</accession>
<dbReference type="EMBL" id="JH993009">
    <property type="protein sequence ID" value="EKX43559.1"/>
    <property type="molecule type" value="Genomic_DNA"/>
</dbReference>
<dbReference type="KEGG" id="gtt:GUITHDRAFT_53017"/>
<feature type="non-terminal residue" evidence="2">
    <location>
        <position position="1"/>
    </location>
</feature>
<dbReference type="AlphaFoldDB" id="L1J615"/>
<dbReference type="OMA" id="EISCISH"/>
<dbReference type="STRING" id="905079.L1J615"/>
<organism evidence="2">
    <name type="scientific">Guillardia theta (strain CCMP2712)</name>
    <name type="common">Cryptophyte</name>
    <dbReference type="NCBI Taxonomy" id="905079"/>
    <lineage>
        <taxon>Eukaryota</taxon>
        <taxon>Cryptophyceae</taxon>
        <taxon>Pyrenomonadales</taxon>
        <taxon>Geminigeraceae</taxon>
        <taxon>Guillardia</taxon>
    </lineage>
</organism>
<evidence type="ECO:0000313" key="2">
    <source>
        <dbReference type="EMBL" id="EKX43559.1"/>
    </source>
</evidence>
<dbReference type="PANTHER" id="PTHR43813:SF1">
    <property type="entry name" value="ACYL-ACTIVATING ENZYME 16, CHLOROPLASTIC-RELATED"/>
    <property type="match status" value="1"/>
</dbReference>
<protein>
    <recommendedName>
        <fullName evidence="1">AMP-dependent synthetase/ligase domain-containing protein</fullName>
    </recommendedName>
</protein>
<dbReference type="GeneID" id="17300291"/>
<dbReference type="OrthoDB" id="1700726at2759"/>
<feature type="non-terminal residue" evidence="2">
    <location>
        <position position="389"/>
    </location>
</feature>
<dbReference type="InterPro" id="IPR042099">
    <property type="entry name" value="ANL_N_sf"/>
</dbReference>
<dbReference type="RefSeq" id="XP_005830539.1">
    <property type="nucleotide sequence ID" value="XM_005830482.1"/>
</dbReference>
<reference evidence="2" key="1">
    <citation type="journal article" date="2012" name="Nature">
        <title>Algal genomes reveal evolutionary mosaicism and the fate of nucleomorphs.</title>
        <authorList>
            <consortium name="DOE Joint Genome Institute"/>
            <person name="Curtis B.A."/>
            <person name="Tanifuji G."/>
            <person name="Burki F."/>
            <person name="Gruber A."/>
            <person name="Irimia M."/>
            <person name="Maruyama S."/>
            <person name="Arias M.C."/>
            <person name="Ball S.G."/>
            <person name="Gile G.H."/>
            <person name="Hirakawa Y."/>
            <person name="Hopkins J.F."/>
            <person name="Kuo A."/>
            <person name="Rensing S.A."/>
            <person name="Schmutz J."/>
            <person name="Symeonidi A."/>
            <person name="Elias M."/>
            <person name="Eveleigh R.J."/>
            <person name="Herman E.K."/>
            <person name="Klute M.J."/>
            <person name="Nakayama T."/>
            <person name="Obornik M."/>
            <person name="Reyes-Prieto A."/>
            <person name="Armbrust E.V."/>
            <person name="Aves S.J."/>
            <person name="Beiko R.G."/>
            <person name="Coutinho P."/>
            <person name="Dacks J.B."/>
            <person name="Durnford D.G."/>
            <person name="Fast N.M."/>
            <person name="Green B.R."/>
            <person name="Grisdale C.J."/>
            <person name="Hempel F."/>
            <person name="Henrissat B."/>
            <person name="Hoppner M.P."/>
            <person name="Ishida K."/>
            <person name="Kim E."/>
            <person name="Koreny L."/>
            <person name="Kroth P.G."/>
            <person name="Liu Y."/>
            <person name="Malik S.B."/>
            <person name="Maier U.G."/>
            <person name="McRose D."/>
            <person name="Mock T."/>
            <person name="Neilson J.A."/>
            <person name="Onodera N.T."/>
            <person name="Poole A.M."/>
            <person name="Pritham E.J."/>
            <person name="Richards T.A."/>
            <person name="Rocap G."/>
            <person name="Roy S.W."/>
            <person name="Sarai C."/>
            <person name="Schaack S."/>
            <person name="Shirato S."/>
            <person name="Slamovits C.H."/>
            <person name="Spencer D.F."/>
            <person name="Suzuki S."/>
            <person name="Worden A.Z."/>
            <person name="Zauner S."/>
            <person name="Barry K."/>
            <person name="Bell C."/>
            <person name="Bharti A.K."/>
            <person name="Crow J.A."/>
            <person name="Grimwood J."/>
            <person name="Kramer R."/>
            <person name="Lindquist E."/>
            <person name="Lucas S."/>
            <person name="Salamov A."/>
            <person name="McFadden G.I."/>
            <person name="Lane C.E."/>
            <person name="Keeling P.J."/>
            <person name="Gray M.W."/>
            <person name="Grigoriev I.V."/>
            <person name="Archibald J.M."/>
        </authorList>
    </citation>
    <scope>NUCLEOTIDE SEQUENCE</scope>
    <source>
        <strain evidence="2">CCMP2712</strain>
    </source>
</reference>
<dbReference type="HOGENOM" id="CLU_710961_0_0_1"/>
<gene>
    <name evidence="2" type="ORF">GUITHDRAFT_53017</name>
</gene>
<dbReference type="SUPFAM" id="SSF56801">
    <property type="entry name" value="Acetyl-CoA synthetase-like"/>
    <property type="match status" value="1"/>
</dbReference>
<name>L1J615_GUITC</name>
<dbReference type="InterPro" id="IPR000873">
    <property type="entry name" value="AMP-dep_synth/lig_dom"/>
</dbReference>
<dbReference type="InterPro" id="IPR052987">
    <property type="entry name" value="Chloroplast_AMP-bd_Enzymes"/>
</dbReference>
<feature type="domain" description="AMP-dependent synthetase/ligase" evidence="1">
    <location>
        <begin position="7"/>
        <end position="384"/>
    </location>
</feature>
<dbReference type="PANTHER" id="PTHR43813">
    <property type="entry name" value="ACYL-ACTIVATING ENZYME 16, CHLOROPLASTIC-RELATED"/>
    <property type="match status" value="1"/>
</dbReference>
<dbReference type="Pfam" id="PF00501">
    <property type="entry name" value="AMP-binding"/>
    <property type="match status" value="1"/>
</dbReference>